<organism evidence="4 5">
    <name type="scientific">Ramazzottius varieornatus</name>
    <name type="common">Water bear</name>
    <name type="synonym">Tardigrade</name>
    <dbReference type="NCBI Taxonomy" id="947166"/>
    <lineage>
        <taxon>Eukaryota</taxon>
        <taxon>Metazoa</taxon>
        <taxon>Ecdysozoa</taxon>
        <taxon>Tardigrada</taxon>
        <taxon>Eutardigrada</taxon>
        <taxon>Parachela</taxon>
        <taxon>Hypsibioidea</taxon>
        <taxon>Ramazzottiidae</taxon>
        <taxon>Ramazzottius</taxon>
    </lineage>
</organism>
<dbReference type="SMART" id="SM00875">
    <property type="entry name" value="BACK"/>
    <property type="match status" value="1"/>
</dbReference>
<dbReference type="EMBL" id="BDGG01000009">
    <property type="protein sequence ID" value="GAV03025.1"/>
    <property type="molecule type" value="Genomic_DNA"/>
</dbReference>
<dbReference type="InterPro" id="IPR011705">
    <property type="entry name" value="BACK"/>
</dbReference>
<comment type="caution">
    <text evidence="4">The sequence shown here is derived from an EMBL/GenBank/DDBJ whole genome shotgun (WGS) entry which is preliminary data.</text>
</comment>
<name>A0A1D1VN60_RAMVA</name>
<dbReference type="InterPro" id="IPR011333">
    <property type="entry name" value="SKP1/BTB/POZ_sf"/>
</dbReference>
<feature type="domain" description="BTB" evidence="3">
    <location>
        <begin position="26"/>
        <end position="79"/>
    </location>
</feature>
<dbReference type="InterPro" id="IPR000210">
    <property type="entry name" value="BTB/POZ_dom"/>
</dbReference>
<gene>
    <name evidence="4" type="primary">RvY_13514-1</name>
    <name evidence="4" type="synonym">RvY_13514.1</name>
    <name evidence="4" type="ORF">RvY_13514</name>
</gene>
<dbReference type="Pfam" id="PF00651">
    <property type="entry name" value="BTB"/>
    <property type="match status" value="1"/>
</dbReference>
<dbReference type="Pfam" id="PF07707">
    <property type="entry name" value="BACK"/>
    <property type="match status" value="1"/>
</dbReference>
<dbReference type="Gene3D" id="1.25.40.420">
    <property type="match status" value="1"/>
</dbReference>
<evidence type="ECO:0000256" key="1">
    <source>
        <dbReference type="ARBA" id="ARBA00022441"/>
    </source>
</evidence>
<sequence>MATISKDLILEFVSVLNQMRESQDIYDITLSVQEREVRGNRLLLSVISMTLREIFESHRDQSYFSFKNIDADALEMIIECSFKFSFQPLRITELNLENVLRTGINLGCRGILEEACRYIEKNTKLSNCMKYQRILWQFINDESCLTPADSSLLGIVLKYVTFFISKNFAAVSVTDCFKVANAPEVVSIIAIDDLNVKSEDVVLAAVRGWYKADPENHHLQYLQLLKHIRWPLLTKTCLEDASNDEAIWNCPDVQELIRKSFQYQLRDADNRGSINFGANFYLTPRRGMLHHHGHSHR</sequence>
<evidence type="ECO:0000256" key="2">
    <source>
        <dbReference type="ARBA" id="ARBA00022737"/>
    </source>
</evidence>
<reference evidence="4 5" key="1">
    <citation type="journal article" date="2016" name="Nat. Commun.">
        <title>Extremotolerant tardigrade genome and improved radiotolerance of human cultured cells by tardigrade-unique protein.</title>
        <authorList>
            <person name="Hashimoto T."/>
            <person name="Horikawa D.D."/>
            <person name="Saito Y."/>
            <person name="Kuwahara H."/>
            <person name="Kozuka-Hata H."/>
            <person name="Shin-I T."/>
            <person name="Minakuchi Y."/>
            <person name="Ohishi K."/>
            <person name="Motoyama A."/>
            <person name="Aizu T."/>
            <person name="Enomoto A."/>
            <person name="Kondo K."/>
            <person name="Tanaka S."/>
            <person name="Hara Y."/>
            <person name="Koshikawa S."/>
            <person name="Sagara H."/>
            <person name="Miura T."/>
            <person name="Yokobori S."/>
            <person name="Miyagawa K."/>
            <person name="Suzuki Y."/>
            <person name="Kubo T."/>
            <person name="Oyama M."/>
            <person name="Kohara Y."/>
            <person name="Fujiyama A."/>
            <person name="Arakawa K."/>
            <person name="Katayama T."/>
            <person name="Toyoda A."/>
            <person name="Kunieda T."/>
        </authorList>
    </citation>
    <scope>NUCLEOTIDE SEQUENCE [LARGE SCALE GENOMIC DNA]</scope>
    <source>
        <strain evidence="4 5">YOKOZUNA-1</strain>
    </source>
</reference>
<dbReference type="STRING" id="947166.A0A1D1VN60"/>
<dbReference type="Gene3D" id="3.30.710.10">
    <property type="entry name" value="Potassium Channel Kv1.1, Chain A"/>
    <property type="match status" value="1"/>
</dbReference>
<keyword evidence="1" id="KW-0880">Kelch repeat</keyword>
<dbReference type="Proteomes" id="UP000186922">
    <property type="component" value="Unassembled WGS sequence"/>
</dbReference>
<dbReference type="AlphaFoldDB" id="A0A1D1VN60"/>
<dbReference type="PANTHER" id="PTHR24412">
    <property type="entry name" value="KELCH PROTEIN"/>
    <property type="match status" value="1"/>
</dbReference>
<dbReference type="PANTHER" id="PTHR24412:SF497">
    <property type="entry name" value="KELCH-LIKE PROTEIN 18"/>
    <property type="match status" value="1"/>
</dbReference>
<protein>
    <recommendedName>
        <fullName evidence="3">BTB domain-containing protein</fullName>
    </recommendedName>
</protein>
<evidence type="ECO:0000313" key="5">
    <source>
        <dbReference type="Proteomes" id="UP000186922"/>
    </source>
</evidence>
<evidence type="ECO:0000259" key="3">
    <source>
        <dbReference type="PROSITE" id="PS50097"/>
    </source>
</evidence>
<dbReference type="PROSITE" id="PS50097">
    <property type="entry name" value="BTB"/>
    <property type="match status" value="1"/>
</dbReference>
<keyword evidence="5" id="KW-1185">Reference proteome</keyword>
<evidence type="ECO:0000313" key="4">
    <source>
        <dbReference type="EMBL" id="GAV03025.1"/>
    </source>
</evidence>
<keyword evidence="2" id="KW-0677">Repeat</keyword>
<dbReference type="OrthoDB" id="6482909at2759"/>
<accession>A0A1D1VN60</accession>
<proteinExistence type="predicted"/>
<dbReference type="SMART" id="SM00225">
    <property type="entry name" value="BTB"/>
    <property type="match status" value="1"/>
</dbReference>
<dbReference type="SUPFAM" id="SSF54695">
    <property type="entry name" value="POZ domain"/>
    <property type="match status" value="1"/>
</dbReference>